<dbReference type="GO" id="GO:0043539">
    <property type="term" value="F:protein serine/threonine kinase activator activity"/>
    <property type="evidence" value="ECO:0007669"/>
    <property type="project" value="TreeGrafter"/>
</dbReference>
<dbReference type="InterPro" id="IPR029451">
    <property type="entry name" value="RICTOR_M"/>
</dbReference>
<dbReference type="InterPro" id="IPR028267">
    <property type="entry name" value="Pianissimo_N"/>
</dbReference>
<feature type="compositionally biased region" description="Low complexity" evidence="2">
    <location>
        <begin position="1276"/>
        <end position="1296"/>
    </location>
</feature>
<gene>
    <name evidence="6" type="ORF">GSLYS_00002289001</name>
</gene>
<feature type="region of interest" description="Disordered" evidence="2">
    <location>
        <begin position="1230"/>
        <end position="1262"/>
    </location>
</feature>
<feature type="compositionally biased region" description="Polar residues" evidence="2">
    <location>
        <begin position="1035"/>
        <end position="1053"/>
    </location>
</feature>
<dbReference type="InterPro" id="IPR028268">
    <property type="entry name" value="Pianissimo_fam"/>
</dbReference>
<evidence type="ECO:0000259" key="4">
    <source>
        <dbReference type="SMART" id="SM01308"/>
    </source>
</evidence>
<dbReference type="InterPro" id="IPR011989">
    <property type="entry name" value="ARM-like"/>
</dbReference>
<dbReference type="SMART" id="SM01308">
    <property type="entry name" value="RICTOR_N"/>
    <property type="match status" value="1"/>
</dbReference>
<evidence type="ECO:0000259" key="3">
    <source>
        <dbReference type="SMART" id="SM01307"/>
    </source>
</evidence>
<dbReference type="EMBL" id="CAXITT010000027">
    <property type="protein sequence ID" value="CAL1528119.1"/>
    <property type="molecule type" value="Genomic_DNA"/>
</dbReference>
<comment type="similarity">
    <text evidence="1">Belongs to the RICTOR family.</text>
</comment>
<organism evidence="6 7">
    <name type="scientific">Lymnaea stagnalis</name>
    <name type="common">Great pond snail</name>
    <name type="synonym">Helix stagnalis</name>
    <dbReference type="NCBI Taxonomy" id="6523"/>
    <lineage>
        <taxon>Eukaryota</taxon>
        <taxon>Metazoa</taxon>
        <taxon>Spiralia</taxon>
        <taxon>Lophotrochozoa</taxon>
        <taxon>Mollusca</taxon>
        <taxon>Gastropoda</taxon>
        <taxon>Heterobranchia</taxon>
        <taxon>Euthyneura</taxon>
        <taxon>Panpulmonata</taxon>
        <taxon>Hygrophila</taxon>
        <taxon>Lymnaeoidea</taxon>
        <taxon>Lymnaeidae</taxon>
        <taxon>Lymnaea</taxon>
    </lineage>
</organism>
<keyword evidence="7" id="KW-1185">Reference proteome</keyword>
<dbReference type="Pfam" id="PF14668">
    <property type="entry name" value="RICTOR_V"/>
    <property type="match status" value="1"/>
</dbReference>
<feature type="domain" description="Rapamycin-insensitive companion of mTOR" evidence="5">
    <location>
        <begin position="901"/>
        <end position="973"/>
    </location>
</feature>
<dbReference type="Pfam" id="PF14663">
    <property type="entry name" value="RasGEF_N_2"/>
    <property type="match status" value="1"/>
</dbReference>
<feature type="region of interest" description="Disordered" evidence="2">
    <location>
        <begin position="1373"/>
        <end position="1395"/>
    </location>
</feature>
<sequence>IEFERVSDPGENVKEILRNVVAQHGVTSSRKTAYLNSFVKLIKYVGYNNGLGIPIPDILACLEISLLNDAKQVRTASLRVIRYLLPYEETLDTFLLLHFDFLVARCLDVSLDNEIERIHAVKLIRQIIKSAPLKFPKSLLYVLVAIGNDGASERDRMVRVALETICELAFSNVDLVAKCGGIQTLIWNILDCHQYPRLNEALTSTIIFLLNHPHTRHFIRPQVDLERLLAPFTDSHFRYSVEDGRSDERDSRFIASKMAVITVMRSWPGLIRLCHPEGSGMQSLIGILYLPYVEIRKYVLEVISDLFRLSLPVWAEDFGSAFASVDPSEMKDVWKLTEDFVAEEGRAILPHISQTRPNLIENHLALLLSAFFTAGLCEALIEVVITSTGALFNRVVLLLGELLHMANSLLPQECMHHHECLPSLISLASSSETNKDKRHQAYQAVMYLTRFHKMMKRGRRPCSIFLDQLLQHAGKMSEVTSKHWYLRREKLSEYYFKKVTCDDMTNQAIRDSQVNTTKANSDWNWSVIAAILKWPDEKLKKLDDQNQHRFIKRLVFYYKPENDLFSKTDINDPHSRKICIVGCHLIDFLISCNSDEAEKMINELLTDMSENLKEVTKLNVPVDENAMFGAKRLHEKMCRYYFLFIGRFSSTKKGIVYLEKTGIIQTLLELMSPSANILYVKLAISALNFSLEGSARPVLSKALTATQDVCRLYATKMLRVLMRAGTPGFHQWGIELLVTQLYDQEKSIVMSAINILDEACDNEENLKNLIKLRPSLLHLGEKGVMLLTRFVSTVQGFRSLNDANFIFTQLEQWHKSFNEQYVDIVEEMLNEALTTYEKTFSGSCPRRSILKGPKKDVFLPTHLYGQLTMHEEGLEYLQKQECIKQYFSCILQQNLINSQDIRALKTALWAVGHIGLSCDGLAWLESEKVIPEIIRLAEESGVFSIRGTAYFVLGLLACTRKGTDILNEFGWESRCHTRKEMFPVLDQDGWMHGSMEEALFISDRIASSNIQSESHRLSSMGSMGLSLIQEETFMRPTSSKPSSQNTLRASVSSIHSAKDPLLRHSSAMPTHYHNVPPYTSPPNLTVPNVAFSQTLPYGSEDFVRLGPVPSRSRSEKFIPNKAGELRPRAQTGDKTTLIAPGGVSTTKYESVPVNIDSINLGIINPYTTNDLGRVRKSSSRDSIQLIASPVVKLRTSSDEDSAILSDNCDSQSNDNSHMATFVTDISTSGTVQNGTAHSHVDSNAAEGDASHKLSFTPHSNSTKDIVSFKMGGSSLLSNKDSSSSDSSNRSKSRGSSFNTTDTSGVGSCDSNAMPAPGSNTSSSLNNALTPIPSSSSLSTLAAPTSLLLPTEPVKEPVHHSALQRSLFKLSRIPSAKRRSASPALGITPNGQTYTSQRDALGYATLRNIKRQRTYSTETDGDNVSHLETPSLHRTVSQDSEISVESNMWLSIRRNVSSVSLQDQDVPASPIASLNRAAFKPQSPGNRFVGITLPVDIKMIFEVVEGEDRRTCSTSSLGKLEQPPEVRGISIAVPPLKKEISFEHSTDICLLCNRFRKKVVASTVKSVTAVSKHQETELMRADQGEAVHSLSDVGRTRGGSINDHSSSATPGSQTSSSSTHETAAKKLTEDSEEGRQLIRLEVMRLIVNLGSSVGLKGSETGLLSLKQRFPKCFQSICFYSEVCHLLSTYSYRLLARRFIQELFDELDI</sequence>
<dbReference type="PANTHER" id="PTHR13298:SF11">
    <property type="entry name" value="RAPAMYCIN-INSENSITIVE COMPANION OF MTOR"/>
    <property type="match status" value="1"/>
</dbReference>
<dbReference type="SMART" id="SM01303">
    <property type="entry name" value="RasGEF_N_2"/>
    <property type="match status" value="1"/>
</dbReference>
<feature type="region of interest" description="Disordered" evidence="2">
    <location>
        <begin position="1591"/>
        <end position="1629"/>
    </location>
</feature>
<feature type="region of interest" description="Disordered" evidence="2">
    <location>
        <begin position="1276"/>
        <end position="1327"/>
    </location>
</feature>
<feature type="domain" description="Rapamycin-insensitive companion of mTOR middle" evidence="3">
    <location>
        <begin position="501"/>
        <end position="724"/>
    </location>
</feature>
<proteinExistence type="inferred from homology"/>
<evidence type="ECO:0000313" key="6">
    <source>
        <dbReference type="EMBL" id="CAL1528119.1"/>
    </source>
</evidence>
<feature type="region of interest" description="Disordered" evidence="2">
    <location>
        <begin position="1414"/>
        <end position="1437"/>
    </location>
</feature>
<feature type="compositionally biased region" description="Polar residues" evidence="2">
    <location>
        <begin position="1425"/>
        <end position="1437"/>
    </location>
</feature>
<feature type="compositionally biased region" description="Low complexity" evidence="2">
    <location>
        <begin position="1318"/>
        <end position="1327"/>
    </location>
</feature>
<feature type="compositionally biased region" description="Low complexity" evidence="2">
    <location>
        <begin position="1604"/>
        <end position="1620"/>
    </location>
</feature>
<dbReference type="InterPro" id="IPR029452">
    <property type="entry name" value="RICTOR_V"/>
</dbReference>
<feature type="region of interest" description="Disordered" evidence="2">
    <location>
        <begin position="1034"/>
        <end position="1053"/>
    </location>
</feature>
<feature type="non-terminal residue" evidence="6">
    <location>
        <position position="1"/>
    </location>
</feature>
<dbReference type="SMART" id="SM01310">
    <property type="entry name" value="RICTOR_V"/>
    <property type="match status" value="1"/>
</dbReference>
<dbReference type="Pfam" id="PF14666">
    <property type="entry name" value="RICTOR_M"/>
    <property type="match status" value="1"/>
</dbReference>
<dbReference type="InterPro" id="IPR016024">
    <property type="entry name" value="ARM-type_fold"/>
</dbReference>
<dbReference type="GO" id="GO:0038203">
    <property type="term" value="P:TORC2 signaling"/>
    <property type="evidence" value="ECO:0007669"/>
    <property type="project" value="TreeGrafter"/>
</dbReference>
<evidence type="ECO:0008006" key="8">
    <source>
        <dbReference type="Google" id="ProtNLM"/>
    </source>
</evidence>
<dbReference type="SMART" id="SM01307">
    <property type="entry name" value="RICTOR_M"/>
    <property type="match status" value="1"/>
</dbReference>
<evidence type="ECO:0000256" key="1">
    <source>
        <dbReference type="ARBA" id="ARBA00008878"/>
    </source>
</evidence>
<feature type="domain" description="Rapamycin-insensitive companion of mTOR N-terminal" evidence="4">
    <location>
        <begin position="32"/>
        <end position="411"/>
    </location>
</feature>
<protein>
    <recommendedName>
        <fullName evidence="8">Rictor</fullName>
    </recommendedName>
</protein>
<evidence type="ECO:0000313" key="7">
    <source>
        <dbReference type="Proteomes" id="UP001497497"/>
    </source>
</evidence>
<reference evidence="6 7" key="1">
    <citation type="submission" date="2024-04" db="EMBL/GenBank/DDBJ databases">
        <authorList>
            <consortium name="Genoscope - CEA"/>
            <person name="William W."/>
        </authorList>
    </citation>
    <scope>NUCLEOTIDE SEQUENCE [LARGE SCALE GENOMIC DNA]</scope>
</reference>
<name>A0AAV2H5R4_LYMST</name>
<dbReference type="Pfam" id="PF14664">
    <property type="entry name" value="RICTOR_N"/>
    <property type="match status" value="1"/>
</dbReference>
<comment type="caution">
    <text evidence="6">The sequence shown here is derived from an EMBL/GenBank/DDBJ whole genome shotgun (WGS) entry which is preliminary data.</text>
</comment>
<feature type="non-terminal residue" evidence="6">
    <location>
        <position position="1707"/>
    </location>
</feature>
<dbReference type="Proteomes" id="UP001497497">
    <property type="component" value="Unassembled WGS sequence"/>
</dbReference>
<evidence type="ECO:0000259" key="5">
    <source>
        <dbReference type="SMART" id="SM01310"/>
    </source>
</evidence>
<dbReference type="InterPro" id="IPR029453">
    <property type="entry name" value="Rictor_IV"/>
</dbReference>
<dbReference type="SUPFAM" id="SSF48371">
    <property type="entry name" value="ARM repeat"/>
    <property type="match status" value="2"/>
</dbReference>
<dbReference type="GO" id="GO:0051897">
    <property type="term" value="P:positive regulation of phosphatidylinositol 3-kinase/protein kinase B signal transduction"/>
    <property type="evidence" value="ECO:0007669"/>
    <property type="project" value="TreeGrafter"/>
</dbReference>
<accession>A0AAV2H5R4</accession>
<evidence type="ECO:0000256" key="2">
    <source>
        <dbReference type="SAM" id="MobiDB-lite"/>
    </source>
</evidence>
<feature type="compositionally biased region" description="Polar residues" evidence="2">
    <location>
        <begin position="1297"/>
        <end position="1310"/>
    </location>
</feature>
<dbReference type="GO" id="GO:0031932">
    <property type="term" value="C:TORC2 complex"/>
    <property type="evidence" value="ECO:0007669"/>
    <property type="project" value="InterPro"/>
</dbReference>
<dbReference type="PANTHER" id="PTHR13298">
    <property type="entry name" value="CYTOSOLIC REGULATOR PIANISSIMO"/>
    <property type="match status" value="1"/>
</dbReference>
<dbReference type="Gene3D" id="1.25.10.10">
    <property type="entry name" value="Leucine-rich Repeat Variant"/>
    <property type="match status" value="1"/>
</dbReference>